<gene>
    <name evidence="1" type="ORF">AYBTSS11_LOCUS29243</name>
</gene>
<organism evidence="1 2">
    <name type="scientific">Sphenostylis stenocarpa</name>
    <dbReference type="NCBI Taxonomy" id="92480"/>
    <lineage>
        <taxon>Eukaryota</taxon>
        <taxon>Viridiplantae</taxon>
        <taxon>Streptophyta</taxon>
        <taxon>Embryophyta</taxon>
        <taxon>Tracheophyta</taxon>
        <taxon>Spermatophyta</taxon>
        <taxon>Magnoliopsida</taxon>
        <taxon>eudicotyledons</taxon>
        <taxon>Gunneridae</taxon>
        <taxon>Pentapetalae</taxon>
        <taxon>rosids</taxon>
        <taxon>fabids</taxon>
        <taxon>Fabales</taxon>
        <taxon>Fabaceae</taxon>
        <taxon>Papilionoideae</taxon>
        <taxon>50 kb inversion clade</taxon>
        <taxon>NPAAA clade</taxon>
        <taxon>indigoferoid/millettioid clade</taxon>
        <taxon>Phaseoleae</taxon>
        <taxon>Sphenostylis</taxon>
    </lineage>
</organism>
<evidence type="ECO:0000313" key="2">
    <source>
        <dbReference type="Proteomes" id="UP001189624"/>
    </source>
</evidence>
<dbReference type="AlphaFoldDB" id="A0AA86W223"/>
<dbReference type="EMBL" id="OY731407">
    <property type="protein sequence ID" value="CAJ1977096.1"/>
    <property type="molecule type" value="Genomic_DNA"/>
</dbReference>
<dbReference type="Gramene" id="rna-AYBTSS11_LOCUS29243">
    <property type="protein sequence ID" value="CAJ1977096.1"/>
    <property type="gene ID" value="gene-AYBTSS11_LOCUS29243"/>
</dbReference>
<reference evidence="1" key="1">
    <citation type="submission" date="2023-10" db="EMBL/GenBank/DDBJ databases">
        <authorList>
            <person name="Domelevo Entfellner J.-B."/>
        </authorList>
    </citation>
    <scope>NUCLEOTIDE SEQUENCE</scope>
</reference>
<name>A0AA86W223_9FABA</name>
<dbReference type="Proteomes" id="UP001189624">
    <property type="component" value="Chromosome 10"/>
</dbReference>
<evidence type="ECO:0000313" key="1">
    <source>
        <dbReference type="EMBL" id="CAJ1977096.1"/>
    </source>
</evidence>
<keyword evidence="2" id="KW-1185">Reference proteome</keyword>
<accession>A0AA86W223</accession>
<protein>
    <submittedName>
        <fullName evidence="1">Uncharacterized protein</fullName>
    </submittedName>
</protein>
<sequence>MNDVDREGSWQMENHVEFQICKHSHMVDYDFLPIVIDIDSSTCGHELFPIHQGRAWRVSVTLLLEKLESYIVLWTVEEIAISDVLLDYRIVISDSKHTRY</sequence>
<proteinExistence type="predicted"/>